<reference evidence="3" key="1">
    <citation type="submission" date="2016-10" db="EMBL/GenBank/DDBJ databases">
        <authorList>
            <person name="Varghese N."/>
            <person name="Submissions S."/>
        </authorList>
    </citation>
    <scope>NUCLEOTIDE SEQUENCE [LARGE SCALE GENOMIC DNA]</scope>
    <source>
        <strain evidence="3">DSM 18130</strain>
    </source>
</reference>
<keyword evidence="1" id="KW-1133">Transmembrane helix</keyword>
<feature type="transmembrane region" description="Helical" evidence="1">
    <location>
        <begin position="51"/>
        <end position="69"/>
    </location>
</feature>
<keyword evidence="3" id="KW-1185">Reference proteome</keyword>
<keyword evidence="1" id="KW-0812">Transmembrane</keyword>
<name>A0A1I0TGS4_9SPHI</name>
<organism evidence="2 3">
    <name type="scientific">Pedobacter suwonensis</name>
    <dbReference type="NCBI Taxonomy" id="332999"/>
    <lineage>
        <taxon>Bacteria</taxon>
        <taxon>Pseudomonadati</taxon>
        <taxon>Bacteroidota</taxon>
        <taxon>Sphingobacteriia</taxon>
        <taxon>Sphingobacteriales</taxon>
        <taxon>Sphingobacteriaceae</taxon>
        <taxon>Pedobacter</taxon>
    </lineage>
</organism>
<accession>A0A1I0TGS4</accession>
<dbReference type="EMBL" id="FOJM01000009">
    <property type="protein sequence ID" value="SFA50964.1"/>
    <property type="molecule type" value="Genomic_DNA"/>
</dbReference>
<protein>
    <submittedName>
        <fullName evidence="2">Uncharacterized protein</fullName>
    </submittedName>
</protein>
<gene>
    <name evidence="2" type="ORF">SAMN04488511_109221</name>
</gene>
<proteinExistence type="predicted"/>
<evidence type="ECO:0000256" key="1">
    <source>
        <dbReference type="SAM" id="Phobius"/>
    </source>
</evidence>
<sequence>MELINELLENTFTYRIVKKYKRRIKFLSKITLMLLLLGLIFSYIFFILHKLAIVIILLTITFVFGWISIKIQTHERIRIVKSDDDLKFLIDSKNKIDMHAFNLMMKNEIFSKIKNSEGKISIILIDYLIIELTETIEVHVKRYLAFGVILSFLIGPLFNLYFEKIPSTNSLELNIIIHVFVIIVLVAFSFIILSFKNTFLEFTKDYHAKIAILSHLKNIKADVLLNPDL</sequence>
<feature type="transmembrane region" description="Helical" evidence="1">
    <location>
        <begin position="26"/>
        <end position="45"/>
    </location>
</feature>
<keyword evidence="1" id="KW-0472">Membrane</keyword>
<feature type="transmembrane region" description="Helical" evidence="1">
    <location>
        <begin position="143"/>
        <end position="162"/>
    </location>
</feature>
<dbReference type="AlphaFoldDB" id="A0A1I0TGS4"/>
<dbReference type="RefSeq" id="WP_090984189.1">
    <property type="nucleotide sequence ID" value="NZ_FOJM01000009.1"/>
</dbReference>
<evidence type="ECO:0000313" key="3">
    <source>
        <dbReference type="Proteomes" id="UP000198836"/>
    </source>
</evidence>
<evidence type="ECO:0000313" key="2">
    <source>
        <dbReference type="EMBL" id="SFA50964.1"/>
    </source>
</evidence>
<feature type="transmembrane region" description="Helical" evidence="1">
    <location>
        <begin position="174"/>
        <end position="195"/>
    </location>
</feature>
<dbReference type="Proteomes" id="UP000198836">
    <property type="component" value="Unassembled WGS sequence"/>
</dbReference>